<name>A0ABU1BBJ6_PSEHA</name>
<reference evidence="5 6" key="1">
    <citation type="submission" date="2023-08" db="EMBL/GenBank/DDBJ databases">
        <title>Pseudoalteromonas haloplanktis LL1 genome.</title>
        <authorList>
            <person name="Wu S."/>
        </authorList>
    </citation>
    <scope>NUCLEOTIDE SEQUENCE [LARGE SCALE GENOMIC DNA]</scope>
    <source>
        <strain evidence="5 6">LL1</strain>
    </source>
</reference>
<dbReference type="RefSeq" id="WP_309038672.1">
    <property type="nucleotide sequence ID" value="NZ_JAVIFY010000004.1"/>
</dbReference>
<keyword evidence="1 2" id="KW-0732">Signal</keyword>
<dbReference type="InterPro" id="IPR032636">
    <property type="entry name" value="Pilus_assem_E-set-like_dom"/>
</dbReference>
<dbReference type="Proteomes" id="UP001226574">
    <property type="component" value="Unassembled WGS sequence"/>
</dbReference>
<protein>
    <submittedName>
        <fullName evidence="5">TcfC E-set like domain-containing protein</fullName>
    </submittedName>
</protein>
<sequence length="919" mass="103118">MNRLTPLAVAVSLLFGTQLAHAASDVPAEFADLFKIEKKQIKFKDIEGRLHSLEVEAGYDTVKITAQEQLDKVAAILERNHVSQQYIDKILFSLQQGQKNQSQCEGLISECIILPEEFEFLFDYYTSTLYLYVNTAVLTQKAEETDLGYASPIKEGFSGINHFNTYLGKTDSTDIEYSIYDETIIGLPVGNIRSDFQYQSANDDFELNELIYNYEYNNKRLTLGLTRDTASFNNTSLLLTSSLNKELSVNFGSSKNLLLGSKNKTQQIFYFAPSAGLLTVYRGERIVLQKNVEAGQGYFTNEQLPRGRYDVVVQVESNGQVTSREVHSIYNIGAENLATGDIDYLVSAGQYQKTFERFGDQDGLYSQYDGQYFSRALAVYRPLDWLTVGSGLALNESENSLTLGTKMFLPFDSDLTSNIQIFDDGAVYSDTFVKVYKVTASYSQLNSADEVSLANYLYGTSNFKRGSLSSSINLFDRASGYLSYSYTKQDETELSESFEQSIVSASVNFNTIANSTVDFSVDYDLKADDSLGRDKLLMQLTWTVPLSQDVTVQTQLYSGESSINQFSTRLQSGDLAKNNRDFYASVQAGHNYYANNLNSTSFDVSANGNYIGPKYNANAYSYADNHGQYNINTGISSSQVITSQGTNFTSAKADSYLVVNTDNRIIEDSDRDEKGMLVLENNGRIVNKRILYDDNEVIPVREYRGYSALIDVESLDLFNSGQAQGEYFAHPGSVLNLNSRITRIISFVSGFKDVFDNRLTDVSCFGTGCVRQENITSGIYKFSVMEGLTFSLKNNDLICLIPAVEDTELFNFGNNYCLPNIQPTEQYITYEGDHRITLTFIGGYDLAKNKQLVEQYINDLAIPADSLITKVVNNHLFVYYKNEDFNLSKSQQDILKQLTYIANNDVLDKINAQHALVKR</sequence>
<evidence type="ECO:0000259" key="4">
    <source>
        <dbReference type="Pfam" id="PF16967"/>
    </source>
</evidence>
<feature type="domain" description="Pilus assembly protein C-terminal" evidence="3">
    <location>
        <begin position="730"/>
        <end position="817"/>
    </location>
</feature>
<gene>
    <name evidence="5" type="ORF">RC083_06800</name>
</gene>
<evidence type="ECO:0000256" key="1">
    <source>
        <dbReference type="ARBA" id="ARBA00022729"/>
    </source>
</evidence>
<feature type="domain" description="Pilus assembly protein E-set like" evidence="4">
    <location>
        <begin position="265"/>
        <end position="331"/>
    </location>
</feature>
<feature type="signal peptide" evidence="2">
    <location>
        <begin position="1"/>
        <end position="22"/>
    </location>
</feature>
<evidence type="ECO:0000259" key="3">
    <source>
        <dbReference type="Pfam" id="PF15976"/>
    </source>
</evidence>
<comment type="caution">
    <text evidence="5">The sequence shown here is derived from an EMBL/GenBank/DDBJ whole genome shotgun (WGS) entry which is preliminary data.</text>
</comment>
<dbReference type="InterPro" id="IPR031917">
    <property type="entry name" value="Pilus_assem_C"/>
</dbReference>
<feature type="chain" id="PRO_5047021812" evidence="2">
    <location>
        <begin position="23"/>
        <end position="919"/>
    </location>
</feature>
<dbReference type="EMBL" id="JAVIFY010000004">
    <property type="protein sequence ID" value="MDQ9091299.1"/>
    <property type="molecule type" value="Genomic_DNA"/>
</dbReference>
<keyword evidence="6" id="KW-1185">Reference proteome</keyword>
<dbReference type="Pfam" id="PF15976">
    <property type="entry name" value="CooC_C"/>
    <property type="match status" value="1"/>
</dbReference>
<organism evidence="5 6">
    <name type="scientific">Pseudoalteromonas haloplanktis</name>
    <name type="common">Alteromonas haloplanktis</name>
    <dbReference type="NCBI Taxonomy" id="228"/>
    <lineage>
        <taxon>Bacteria</taxon>
        <taxon>Pseudomonadati</taxon>
        <taxon>Pseudomonadota</taxon>
        <taxon>Gammaproteobacteria</taxon>
        <taxon>Alteromonadales</taxon>
        <taxon>Pseudoalteromonadaceae</taxon>
        <taxon>Pseudoalteromonas</taxon>
    </lineage>
</organism>
<dbReference type="Pfam" id="PF16967">
    <property type="entry name" value="TcfC"/>
    <property type="match status" value="1"/>
</dbReference>
<proteinExistence type="predicted"/>
<evidence type="ECO:0000313" key="6">
    <source>
        <dbReference type="Proteomes" id="UP001226574"/>
    </source>
</evidence>
<evidence type="ECO:0000313" key="5">
    <source>
        <dbReference type="EMBL" id="MDQ9091299.1"/>
    </source>
</evidence>
<evidence type="ECO:0000256" key="2">
    <source>
        <dbReference type="SAM" id="SignalP"/>
    </source>
</evidence>
<accession>A0ABU1BBJ6</accession>